<accession>A0A286RE21</accession>
<organism evidence="1 2">
    <name type="scientific">Thermogutta terrifontis</name>
    <dbReference type="NCBI Taxonomy" id="1331910"/>
    <lineage>
        <taxon>Bacteria</taxon>
        <taxon>Pseudomonadati</taxon>
        <taxon>Planctomycetota</taxon>
        <taxon>Planctomycetia</taxon>
        <taxon>Pirellulales</taxon>
        <taxon>Thermoguttaceae</taxon>
        <taxon>Thermogutta</taxon>
    </lineage>
</organism>
<dbReference type="OrthoDB" id="272345at2"/>
<evidence type="ECO:0000313" key="2">
    <source>
        <dbReference type="Proteomes" id="UP000215086"/>
    </source>
</evidence>
<protein>
    <submittedName>
        <fullName evidence="1">Uncharacterized protein</fullName>
    </submittedName>
</protein>
<dbReference type="EMBL" id="CP018477">
    <property type="protein sequence ID" value="ASV74211.1"/>
    <property type="molecule type" value="Genomic_DNA"/>
</dbReference>
<dbReference type="KEGG" id="ttf:THTE_1609"/>
<keyword evidence="2" id="KW-1185">Reference proteome</keyword>
<gene>
    <name evidence="1" type="ORF">THTE_1609</name>
</gene>
<evidence type="ECO:0000313" key="1">
    <source>
        <dbReference type="EMBL" id="ASV74211.1"/>
    </source>
</evidence>
<sequence>MIDFEIQRCTRHCAVTGREFKPGEIFYSVLLPDGNSWKRLDYSAESWHGPPDGCIAWWRTQMPAPEQKRRWAPSEVMIRCLEELAERPDQADFRYVLALLMIRRRILRLEETRREKGMEILRVYCPLTDAAYEIPAVVPPEERLQEIEGELLNLLEGDEQELTIDPDSAHASNQCPAR</sequence>
<dbReference type="Proteomes" id="UP000215086">
    <property type="component" value="Chromosome"/>
</dbReference>
<dbReference type="AlphaFoldDB" id="A0A286RE21"/>
<proteinExistence type="predicted"/>
<dbReference type="RefSeq" id="WP_095414597.1">
    <property type="nucleotide sequence ID" value="NZ_CP018477.1"/>
</dbReference>
<name>A0A286RE21_9BACT</name>
<reference evidence="1 2" key="1">
    <citation type="journal article" name="Front. Microbiol.">
        <title>Sugar Metabolism of the First Thermophilic Planctomycete Thermogutta terrifontis: Comparative Genomic and Transcriptomic Approaches.</title>
        <authorList>
            <person name="Elcheninov A.G."/>
            <person name="Menzel P."/>
            <person name="Gudbergsdottir S.R."/>
            <person name="Slesarev A.I."/>
            <person name="Kadnikov V.V."/>
            <person name="Krogh A."/>
            <person name="Bonch-Osmolovskaya E.A."/>
            <person name="Peng X."/>
            <person name="Kublanov I.V."/>
        </authorList>
    </citation>
    <scope>NUCLEOTIDE SEQUENCE [LARGE SCALE GENOMIC DNA]</scope>
    <source>
        <strain evidence="1 2">R1</strain>
    </source>
</reference>